<dbReference type="RefSeq" id="XP_042927712.1">
    <property type="nucleotide sequence ID" value="XM_043060318.1"/>
</dbReference>
<dbReference type="PANTHER" id="PTHR10027">
    <property type="entry name" value="CALCIUM-ACTIVATED POTASSIUM CHANNEL ALPHA CHAIN"/>
    <property type="match status" value="1"/>
</dbReference>
<feature type="domain" description="Calcium-activated potassium channel BK alpha subunit" evidence="14">
    <location>
        <begin position="457"/>
        <end position="552"/>
    </location>
</feature>
<dbReference type="Pfam" id="PF03493">
    <property type="entry name" value="BK_channel_a"/>
    <property type="match status" value="1"/>
</dbReference>
<evidence type="ECO:0000256" key="9">
    <source>
        <dbReference type="ARBA" id="ARBA00023136"/>
    </source>
</evidence>
<feature type="transmembrane region" description="Helical" evidence="13">
    <location>
        <begin position="174"/>
        <end position="192"/>
    </location>
</feature>
<evidence type="ECO:0000313" key="17">
    <source>
        <dbReference type="EMBL" id="PNW87415.1"/>
    </source>
</evidence>
<keyword evidence="2" id="KW-0813">Transport</keyword>
<feature type="compositionally biased region" description="Low complexity" evidence="12">
    <location>
        <begin position="2615"/>
        <end position="2628"/>
    </location>
</feature>
<keyword evidence="7 13" id="KW-1133">Transmembrane helix</keyword>
<feature type="region of interest" description="Disordered" evidence="12">
    <location>
        <begin position="724"/>
        <end position="770"/>
    </location>
</feature>
<feature type="compositionally biased region" description="Low complexity" evidence="12">
    <location>
        <begin position="1413"/>
        <end position="1429"/>
    </location>
</feature>
<organism evidence="17 18">
    <name type="scientific">Chlamydomonas reinhardtii</name>
    <name type="common">Chlamydomonas smithii</name>
    <dbReference type="NCBI Taxonomy" id="3055"/>
    <lineage>
        <taxon>Eukaryota</taxon>
        <taxon>Viridiplantae</taxon>
        <taxon>Chlorophyta</taxon>
        <taxon>core chlorophytes</taxon>
        <taxon>Chlorophyceae</taxon>
        <taxon>CS clade</taxon>
        <taxon>Chlamydomonadales</taxon>
        <taxon>Chlamydomonadaceae</taxon>
        <taxon>Chlamydomonas</taxon>
    </lineage>
</organism>
<feature type="region of interest" description="Disordered" evidence="12">
    <location>
        <begin position="1413"/>
        <end position="1441"/>
    </location>
</feature>
<evidence type="ECO:0000256" key="10">
    <source>
        <dbReference type="ARBA" id="ARBA00023303"/>
    </source>
</evidence>
<evidence type="ECO:0008006" key="19">
    <source>
        <dbReference type="Google" id="ProtNLM"/>
    </source>
</evidence>
<feature type="region of interest" description="Disordered" evidence="12">
    <location>
        <begin position="813"/>
        <end position="871"/>
    </location>
</feature>
<feature type="transmembrane region" description="Helical" evidence="13">
    <location>
        <begin position="101"/>
        <end position="121"/>
    </location>
</feature>
<feature type="region of interest" description="Disordered" evidence="12">
    <location>
        <begin position="1493"/>
        <end position="1586"/>
    </location>
</feature>
<evidence type="ECO:0000256" key="5">
    <source>
        <dbReference type="ARBA" id="ARBA00022826"/>
    </source>
</evidence>
<protein>
    <recommendedName>
        <fullName evidence="19">Ion transport domain-containing protein</fullName>
    </recommendedName>
</protein>
<feature type="domain" description="Potassium channel" evidence="15">
    <location>
        <begin position="178"/>
        <end position="254"/>
    </location>
</feature>
<feature type="region of interest" description="Disordered" evidence="12">
    <location>
        <begin position="2226"/>
        <end position="2258"/>
    </location>
</feature>
<evidence type="ECO:0000256" key="4">
    <source>
        <dbReference type="ARBA" id="ARBA00022692"/>
    </source>
</evidence>
<feature type="region of interest" description="Disordered" evidence="12">
    <location>
        <begin position="2399"/>
        <end position="2542"/>
    </location>
</feature>
<dbReference type="KEGG" id="cre:CHLRE_02g146300v5"/>
<evidence type="ECO:0000256" key="13">
    <source>
        <dbReference type="SAM" id="Phobius"/>
    </source>
</evidence>
<keyword evidence="5" id="KW-0631">Potassium channel</keyword>
<feature type="compositionally biased region" description="Low complexity" evidence="12">
    <location>
        <begin position="999"/>
        <end position="1017"/>
    </location>
</feature>
<feature type="region of interest" description="Disordered" evidence="12">
    <location>
        <begin position="2284"/>
        <end position="2343"/>
    </location>
</feature>
<keyword evidence="6" id="KW-0630">Potassium</keyword>
<dbReference type="InParanoid" id="A0A2K3E3P1"/>
<proteinExistence type="predicted"/>
<evidence type="ECO:0000259" key="16">
    <source>
        <dbReference type="Pfam" id="PF22614"/>
    </source>
</evidence>
<dbReference type="InterPro" id="IPR047871">
    <property type="entry name" value="K_chnl_Slo-like"/>
</dbReference>
<keyword evidence="8" id="KW-0406">Ion transport</keyword>
<dbReference type="Gene3D" id="1.10.287.70">
    <property type="match status" value="1"/>
</dbReference>
<keyword evidence="9 13" id="KW-0472">Membrane</keyword>
<feature type="region of interest" description="Disordered" evidence="12">
    <location>
        <begin position="2609"/>
        <end position="2652"/>
    </location>
</feature>
<evidence type="ECO:0000256" key="6">
    <source>
        <dbReference type="ARBA" id="ARBA00022958"/>
    </source>
</evidence>
<evidence type="ECO:0000256" key="3">
    <source>
        <dbReference type="ARBA" id="ARBA00022538"/>
    </source>
</evidence>
<dbReference type="Proteomes" id="UP000006906">
    <property type="component" value="Chromosome 2"/>
</dbReference>
<dbReference type="Pfam" id="PF07885">
    <property type="entry name" value="Ion_trans_2"/>
    <property type="match status" value="1"/>
</dbReference>
<feature type="compositionally biased region" description="Low complexity" evidence="12">
    <location>
        <begin position="1360"/>
        <end position="1370"/>
    </location>
</feature>
<feature type="transmembrane region" description="Helical" evidence="13">
    <location>
        <begin position="75"/>
        <end position="94"/>
    </location>
</feature>
<dbReference type="ExpressionAtlas" id="A0A2K3E3P1">
    <property type="expression patterns" value="baseline and differential"/>
</dbReference>
<feature type="region of interest" description="Disordered" evidence="12">
    <location>
        <begin position="954"/>
        <end position="1031"/>
    </location>
</feature>
<dbReference type="GO" id="GO:0071805">
    <property type="term" value="P:potassium ion transmembrane transport"/>
    <property type="evidence" value="ECO:0000318"/>
    <property type="project" value="GO_Central"/>
</dbReference>
<gene>
    <name evidence="17" type="ORF">CHLRE_02g146300v5</name>
</gene>
<feature type="region of interest" description="Disordered" evidence="12">
    <location>
        <begin position="2130"/>
        <end position="2181"/>
    </location>
</feature>
<keyword evidence="3" id="KW-0633">Potassium transport</keyword>
<dbReference type="Gene3D" id="1.20.120.350">
    <property type="entry name" value="Voltage-gated potassium channels. Chain C"/>
    <property type="match status" value="1"/>
</dbReference>
<dbReference type="InterPro" id="IPR003929">
    <property type="entry name" value="K_chnl_BK_asu"/>
</dbReference>
<feature type="compositionally biased region" description="Low complexity" evidence="12">
    <location>
        <begin position="2226"/>
        <end position="2243"/>
    </location>
</feature>
<feature type="compositionally biased region" description="Polar residues" evidence="12">
    <location>
        <begin position="2322"/>
        <end position="2335"/>
    </location>
</feature>
<accession>A0A2K3E3P1</accession>
<evidence type="ECO:0000256" key="2">
    <source>
        <dbReference type="ARBA" id="ARBA00022448"/>
    </source>
</evidence>
<evidence type="ECO:0000256" key="12">
    <source>
        <dbReference type="SAM" id="MobiDB-lite"/>
    </source>
</evidence>
<feature type="compositionally biased region" description="Low complexity" evidence="12">
    <location>
        <begin position="1260"/>
        <end position="1278"/>
    </location>
</feature>
<feature type="compositionally biased region" description="Low complexity" evidence="12">
    <location>
        <begin position="2155"/>
        <end position="2166"/>
    </location>
</feature>
<dbReference type="Pfam" id="PF22614">
    <property type="entry name" value="Slo-like_RCK"/>
    <property type="match status" value="1"/>
</dbReference>
<dbReference type="InterPro" id="IPR013099">
    <property type="entry name" value="K_chnl_dom"/>
</dbReference>
<evidence type="ECO:0000259" key="15">
    <source>
        <dbReference type="Pfam" id="PF07885"/>
    </source>
</evidence>
<feature type="region of interest" description="Disordered" evidence="12">
    <location>
        <begin position="2872"/>
        <end position="2919"/>
    </location>
</feature>
<keyword evidence="10" id="KW-0407">Ion channel</keyword>
<dbReference type="GO" id="GO:0016020">
    <property type="term" value="C:membrane"/>
    <property type="evidence" value="ECO:0000318"/>
    <property type="project" value="GO_Central"/>
</dbReference>
<dbReference type="PANTHER" id="PTHR10027:SF10">
    <property type="entry name" value="SLOWPOKE 2, ISOFORM D"/>
    <property type="match status" value="1"/>
</dbReference>
<dbReference type="Gramene" id="PNW87415">
    <property type="protein sequence ID" value="PNW87415"/>
    <property type="gene ID" value="CHLRE_02g146300v5"/>
</dbReference>
<feature type="compositionally biased region" description="Polar residues" evidence="12">
    <location>
        <begin position="1239"/>
        <end position="1250"/>
    </location>
</feature>
<keyword evidence="18" id="KW-1185">Reference proteome</keyword>
<comment type="catalytic activity">
    <reaction evidence="11">
        <text>K(+)(in) = K(+)(out)</text>
        <dbReference type="Rhea" id="RHEA:29463"/>
        <dbReference type="ChEBI" id="CHEBI:29103"/>
    </reaction>
</comment>
<feature type="domain" description="RCK N-terminal" evidence="16">
    <location>
        <begin position="271"/>
        <end position="380"/>
    </location>
</feature>
<dbReference type="OrthoDB" id="296522at2759"/>
<feature type="compositionally biased region" description="Polar residues" evidence="12">
    <location>
        <begin position="2130"/>
        <end position="2144"/>
    </location>
</feature>
<evidence type="ECO:0000256" key="11">
    <source>
        <dbReference type="ARBA" id="ARBA00034430"/>
    </source>
</evidence>
<feature type="transmembrane region" description="Helical" evidence="13">
    <location>
        <begin position="229"/>
        <end position="246"/>
    </location>
</feature>
<feature type="transmembrane region" description="Helical" evidence="13">
    <location>
        <begin position="44"/>
        <end position="63"/>
    </location>
</feature>
<feature type="compositionally biased region" description="Gly residues" evidence="12">
    <location>
        <begin position="2872"/>
        <end position="2893"/>
    </location>
</feature>
<feature type="region of interest" description="Disordered" evidence="12">
    <location>
        <begin position="1139"/>
        <end position="1289"/>
    </location>
</feature>
<feature type="compositionally biased region" description="Gly residues" evidence="12">
    <location>
        <begin position="1530"/>
        <end position="1541"/>
    </location>
</feature>
<dbReference type="EMBL" id="CM008963">
    <property type="protein sequence ID" value="PNW87415.1"/>
    <property type="molecule type" value="Genomic_DNA"/>
</dbReference>
<evidence type="ECO:0000256" key="7">
    <source>
        <dbReference type="ARBA" id="ARBA00022989"/>
    </source>
</evidence>
<feature type="region of interest" description="Disordered" evidence="12">
    <location>
        <begin position="1045"/>
        <end position="1118"/>
    </location>
</feature>
<name>A0A2K3E3P1_CHLRE</name>
<reference evidence="17 18" key="1">
    <citation type="journal article" date="2007" name="Science">
        <title>The Chlamydomonas genome reveals the evolution of key animal and plant functions.</title>
        <authorList>
            <person name="Merchant S.S."/>
            <person name="Prochnik S.E."/>
            <person name="Vallon O."/>
            <person name="Harris E.H."/>
            <person name="Karpowicz S.J."/>
            <person name="Witman G.B."/>
            <person name="Terry A."/>
            <person name="Salamov A."/>
            <person name="Fritz-Laylin L.K."/>
            <person name="Marechal-Drouard L."/>
            <person name="Marshall W.F."/>
            <person name="Qu L.H."/>
            <person name="Nelson D.R."/>
            <person name="Sanderfoot A.A."/>
            <person name="Spalding M.H."/>
            <person name="Kapitonov V.V."/>
            <person name="Ren Q."/>
            <person name="Ferris P."/>
            <person name="Lindquist E."/>
            <person name="Shapiro H."/>
            <person name="Lucas S.M."/>
            <person name="Grimwood J."/>
            <person name="Schmutz J."/>
            <person name="Cardol P."/>
            <person name="Cerutti H."/>
            <person name="Chanfreau G."/>
            <person name="Chen C.L."/>
            <person name="Cognat V."/>
            <person name="Croft M.T."/>
            <person name="Dent R."/>
            <person name="Dutcher S."/>
            <person name="Fernandez E."/>
            <person name="Fukuzawa H."/>
            <person name="Gonzalez-Ballester D."/>
            <person name="Gonzalez-Halphen D."/>
            <person name="Hallmann A."/>
            <person name="Hanikenne M."/>
            <person name="Hippler M."/>
            <person name="Inwood W."/>
            <person name="Jabbari K."/>
            <person name="Kalanon M."/>
            <person name="Kuras R."/>
            <person name="Lefebvre P.A."/>
            <person name="Lemaire S.D."/>
            <person name="Lobanov A.V."/>
            <person name="Lohr M."/>
            <person name="Manuell A."/>
            <person name="Meier I."/>
            <person name="Mets L."/>
            <person name="Mittag M."/>
            <person name="Mittelmeier T."/>
            <person name="Moroney J.V."/>
            <person name="Moseley J."/>
            <person name="Napoli C."/>
            <person name="Nedelcu A.M."/>
            <person name="Niyogi K."/>
            <person name="Novoselov S.V."/>
            <person name="Paulsen I.T."/>
            <person name="Pazour G."/>
            <person name="Purton S."/>
            <person name="Ral J.P."/>
            <person name="Riano-Pachon D.M."/>
            <person name="Riekhof W."/>
            <person name="Rymarquis L."/>
            <person name="Schroda M."/>
            <person name="Stern D."/>
            <person name="Umen J."/>
            <person name="Willows R."/>
            <person name="Wilson N."/>
            <person name="Zimmer S.L."/>
            <person name="Allmer J."/>
            <person name="Balk J."/>
            <person name="Bisova K."/>
            <person name="Chen C.J."/>
            <person name="Elias M."/>
            <person name="Gendler K."/>
            <person name="Hauser C."/>
            <person name="Lamb M.R."/>
            <person name="Ledford H."/>
            <person name="Long J.C."/>
            <person name="Minagawa J."/>
            <person name="Page M.D."/>
            <person name="Pan J."/>
            <person name="Pootakham W."/>
            <person name="Roje S."/>
            <person name="Rose A."/>
            <person name="Stahlberg E."/>
            <person name="Terauchi A.M."/>
            <person name="Yang P."/>
            <person name="Ball S."/>
            <person name="Bowler C."/>
            <person name="Dieckmann C.L."/>
            <person name="Gladyshev V.N."/>
            <person name="Green P."/>
            <person name="Jorgensen R."/>
            <person name="Mayfield S."/>
            <person name="Mueller-Roeber B."/>
            <person name="Rajamani S."/>
            <person name="Sayre R.T."/>
            <person name="Brokstein P."/>
            <person name="Dubchak I."/>
            <person name="Goodstein D."/>
            <person name="Hornick L."/>
            <person name="Huang Y.W."/>
            <person name="Jhaveri J."/>
            <person name="Luo Y."/>
            <person name="Martinez D."/>
            <person name="Ngau W.C."/>
            <person name="Otillar B."/>
            <person name="Poliakov A."/>
            <person name="Porter A."/>
            <person name="Szajkowski L."/>
            <person name="Werner G."/>
            <person name="Zhou K."/>
            <person name="Grigoriev I.V."/>
            <person name="Rokhsar D.S."/>
            <person name="Grossman A.R."/>
        </authorList>
    </citation>
    <scope>NUCLEOTIDE SEQUENCE [LARGE SCALE GENOMIC DNA]</scope>
    <source>
        <strain evidence="18">CC-503</strain>
    </source>
</reference>
<feature type="region of interest" description="Disordered" evidence="12">
    <location>
        <begin position="1695"/>
        <end position="1717"/>
    </location>
</feature>
<feature type="compositionally biased region" description="Low complexity" evidence="12">
    <location>
        <begin position="1167"/>
        <end position="1178"/>
    </location>
</feature>
<evidence type="ECO:0000256" key="8">
    <source>
        <dbReference type="ARBA" id="ARBA00023065"/>
    </source>
</evidence>
<evidence type="ECO:0000313" key="18">
    <source>
        <dbReference type="Proteomes" id="UP000006906"/>
    </source>
</evidence>
<dbReference type="SUPFAM" id="SSF81324">
    <property type="entry name" value="Voltage-gated potassium channels"/>
    <property type="match status" value="1"/>
</dbReference>
<comment type="subcellular location">
    <subcellularLocation>
        <location evidence="1">Membrane</location>
        <topology evidence="1">Multi-pass membrane protein</topology>
    </subcellularLocation>
</comment>
<evidence type="ECO:0000256" key="1">
    <source>
        <dbReference type="ARBA" id="ARBA00004141"/>
    </source>
</evidence>
<feature type="compositionally biased region" description="Pro residues" evidence="12">
    <location>
        <begin position="2485"/>
        <end position="2499"/>
    </location>
</feature>
<dbReference type="GeneID" id="5720521"/>
<feature type="compositionally biased region" description="Acidic residues" evidence="12">
    <location>
        <begin position="1207"/>
        <end position="1216"/>
    </location>
</feature>
<feature type="compositionally biased region" description="Low complexity" evidence="12">
    <location>
        <begin position="1695"/>
        <end position="1714"/>
    </location>
</feature>
<feature type="compositionally biased region" description="Low complexity" evidence="12">
    <location>
        <begin position="2437"/>
        <end position="2450"/>
    </location>
</feature>
<feature type="transmembrane region" description="Helical" evidence="13">
    <location>
        <begin position="204"/>
        <end position="222"/>
    </location>
</feature>
<sequence length="2955" mass="301264">MQALLRRRKGGGEDVTSAGPASQLTKISWLQWYQFKFAKSRLRVAMEVVNAIMSLLSVGVYVYDTYIPAPSASQTIYFVSSITFSIEYVARMLAAKNLLKYLLWDWAVIDLITIVFGYLYFAEADLGTGLGFIRVMRIFQVVRLLKAMTAGVLKYSHRSAQPMQLEFVKRSLELGLTMVGVVFISGCVFYELELNSQPVQLHTAVYWACVTIATIGYGDYAPTTAIGQLIFPVIILIIILVLPQKISNLSEVMQSFTRYMRASFTSRGFGHHVVLTGHVTYVSAQTFISEFFHPDRGYQDLDVIMLRSCDPEPQLVITMNNAQWDRRIKYLHGSPFRAEDLARADTGYALAVFVMANKFAADPAAEDRRTLLTVLAIGQYLRQFCGQDTVAAPRVVSWGNTSWKGRYNMSATVNHPHIVVQFLLNSTLDNAIALLQTGASHPPELGLLPLEVSPFPVCVGHLRASLLGASMHTPGLITLISNLCISCSMERKRLFGVEDLSLLSNCGWLSEYLHGAGIEIYDVTFPESYHGMTFKKAALKLWEEEQVILIGLRFPNHEDAKQRFDVKLAPLCDPHLPTTSTAGDPYSGGPLSPGDGAFGAPYTPQFGAGVGFPGAGPCGAVPPTPGCPFGGLGLAGGVTGGGPGSGVPHTNSATSYLSRSHTLDSRRVVDAATIGYILNDDALVLGSATLGFKSALDPHDDPGVMRPGAYQQAAPILRAATMSRGPSTAGGRHKRHTGAAGHHGSMGRSGCGDSGAHSVPATPAAVSGTLPEVGLNGPAAVHAGQPGTVTGSGRYFPGVITQLLNSLSRSAASSFGRSGSLEHKAQGAQLQAADGRNQAASGHGRAAGGGPAEVVTHPGTAGHPPPPPGASVVVVDGGAQSSSPEWAPASVAALPQPALLPSANSPAVLCTVSPGHASPADHAVRSIAEVAAAAVRAVPGQGVPLDSHQAPHAVQNPLFSPRGTQEGTGGASARLGPGPVLASRSLPAHGMAARAANQELGPAEAAEAAAGLSPPEGITTSGQEPGGAGGGLTAAAIRQRFIDSPRAGSAGAGGGASSSRLGSGVMVSGGHPSESTSVGSLPPYNSTAGRRRHGAEPPMPPATARASPTDISRLQHARAAAAGAASGLESAAQPTLWQAAAGSNHNSSSSSDGESMLPVPPSHARRSAAGAPPAAASAVGTQGGQHLPTAFSAPAHNYERDSAVPEAEAEAEDVFNEEAPGRVPWGQTRSERMRRAPSSARSDPGSNSARSLGGTGTGDGAESAGGDADSAAANVGAGPFFHRQSGRRRTGAELWTIARESYSDTYSTGVSRPVSSVNVLGGGGACRALQHPSPGPEPQSATGMETLPALQRRSWLAPALAESEEAAAQATRDSPRTPSLNAAPGDATGSLRHLASAGPEVGIRTPLSVLAAGAGPSSASMHAASAPPAQVESPTSPAPSLSRKFSLLARDRDASETGGRLGGRTSITNGIFGKASLSRASAALADLFHHHHIKPQSSGSATAQGAREPSTAAERAGSAEQEPSPKDAIGRGGGGGSGVVGAGDRTNTGGSAGGAGGDRRERQGSGGGAGAERAEAGAGPSSVPREGGGARLMAVLNHLRANAAAGGSAGAAAPLGTRTARQQGIKVSTNARDMNALAAVSSRTYKKVATKGRSLVARQQSRMTGWAAAAAVASQQQSASQPQLAGAAPAAAAAFAGAPTPGPQGTSAGGAPTPLSMLGHPSALPDVNLLHAPVTPHVRTLTTLADGPALDSPVIISGSSSFSQLPQIIAAIRSAPPVGAARHFRTCPIVIIDDSKTNPSNPFKALLGESLLGAIARVPGALPHRILVLRCNPLHVSDLEKLNVQPGGFVHALVVPNTDLYSEEAVVGTEPALADGQVLLVADALRCYCEQSDCRLGVVSEILALLNCSYALPLCLSEGPYRGGAHMPPDLVPAATSQHSLFAAHSFNALFARHASGRHRNMHEHMQTVRLQESRQEAYMQHLLSGMPHLSPALATGHILMQNFMDALFCQTIFNPMMLQILLKMLYCWDEPEEWQPALQPPPAHGGGGFGGPHGYAGAYPYGPYGPSTVMPVSPYLNPQLQHQQHQAWAAAQHAGAAPHLTSTQQSVFAQQAYQQQSFLSGSALTSAAPSLLPPTSAQPSQAHMSPYPQPPSQAQPSPQAQPQASMWPPHGRAPLPAQWCHTPSHLSAGMVSAASSQYGAAAVPAGSAGPGLPAAALVAQGLSRAGGPKAAAPGRTQGTASPAPGPGGLGTAPGGLHRADSHLASAVLQATATALGMGMGSMERATSASLPPQPQQPPMASADSSPMRRRGAARGGSFGSTVMTTPRSTSSGAQSEHPAPTVVQMQPLYTRTASGAGADAAVATDAAGAAAAVAEGTELREGAYDAAAASHGVAEITPAGPVVEGKSRRGSSFLNHDRTSSGSGRDVATPRTDPLAAAAQQAAANGAGAFTPQVPSPAGPFTHSARATSATAVAAPDSRLARPPLAPGPGLLMPPPPGSRLSGPRQWQPRDGSRSHIQLPPPPGQQQQQLGGPMQPPPALQVPHTASLERVAALSAASASALSLGGESSLLSPSGGRFSSLQPSQQLLMPGCASGMGVGPSGRSLQVTIPEDPTSTASASAATAAAAGPHVPPPTRSAPAAAETGHGAGPPPAAALLSPVKAAAGASTTVRIFCFNYAALLDRMAGLASRLHSAQCTASLRLVMDTSGGAVTRGGQGSPTRIGSLAAEGATGGSARVGADGGGWDKFDQMAAEVVPNADFATVEGLAAAGIEPGDLGQYGTGRQPVPAVTFGALFQVLVAHYDMLPLGLYRRDNGSNHRIDTHSRRAYNGHALRTADNTVDRTAAGGGGGGDRSYLGAALDAVLRAGGGGGGGADGGGGGRGTSAGGGGGGRPALSRSGTNEGLSGHAKRQGSGMPYVYTKPAGDTTWLRSTDDVYVLTSAAVVLRLLGSEMAL</sequence>
<dbReference type="GO" id="GO:0005267">
    <property type="term" value="F:potassium channel activity"/>
    <property type="evidence" value="ECO:0000318"/>
    <property type="project" value="GO_Central"/>
</dbReference>
<feature type="region of interest" description="Disordered" evidence="12">
    <location>
        <begin position="1360"/>
        <end position="1393"/>
    </location>
</feature>
<dbReference type="InterPro" id="IPR027359">
    <property type="entry name" value="Volt_channel_dom_sf"/>
</dbReference>
<feature type="compositionally biased region" description="Polar residues" evidence="12">
    <location>
        <begin position="1073"/>
        <end position="1088"/>
    </location>
</feature>
<keyword evidence="4 13" id="KW-0812">Transmembrane</keyword>
<feature type="compositionally biased region" description="Low complexity" evidence="12">
    <location>
        <begin position="2465"/>
        <end position="2476"/>
    </location>
</feature>
<dbReference type="InterPro" id="IPR003148">
    <property type="entry name" value="RCK_N"/>
</dbReference>
<evidence type="ECO:0000259" key="14">
    <source>
        <dbReference type="Pfam" id="PF03493"/>
    </source>
</evidence>